<proteinExistence type="predicted"/>
<organism evidence="1 2">
    <name type="scientific">Catenovulum maritimum</name>
    <dbReference type="NCBI Taxonomy" id="1513271"/>
    <lineage>
        <taxon>Bacteria</taxon>
        <taxon>Pseudomonadati</taxon>
        <taxon>Pseudomonadota</taxon>
        <taxon>Gammaproteobacteria</taxon>
        <taxon>Alteromonadales</taxon>
        <taxon>Alteromonadaceae</taxon>
        <taxon>Catenovulum</taxon>
    </lineage>
</organism>
<dbReference type="RefSeq" id="WP_048690270.1">
    <property type="nucleotide sequence ID" value="NZ_KQ130484.1"/>
</dbReference>
<protein>
    <recommendedName>
        <fullName evidence="3">Lipoprotein</fullName>
    </recommendedName>
</protein>
<keyword evidence="2" id="KW-1185">Reference proteome</keyword>
<dbReference type="PROSITE" id="PS51257">
    <property type="entry name" value="PROKAR_LIPOPROTEIN"/>
    <property type="match status" value="1"/>
</dbReference>
<dbReference type="AlphaFoldDB" id="A0A0J8GU59"/>
<evidence type="ECO:0000313" key="1">
    <source>
        <dbReference type="EMBL" id="KMT66277.1"/>
    </source>
</evidence>
<gene>
    <name evidence="1" type="ORF">XM47_04610</name>
</gene>
<evidence type="ECO:0000313" key="2">
    <source>
        <dbReference type="Proteomes" id="UP000037600"/>
    </source>
</evidence>
<sequence>MKHYLTTTCLLLTLTACAKKPSVNYVSEGTPELDSPLHNCYKMPKDKNSRLEDVDSSKNEELGLAIVTAAAIVNTESSYDDCGKRMKNQKPKIDKFIQDRVTK</sequence>
<comment type="caution">
    <text evidence="1">The sequence shown here is derived from an EMBL/GenBank/DDBJ whole genome shotgun (WGS) entry which is preliminary data.</text>
</comment>
<dbReference type="Proteomes" id="UP000037600">
    <property type="component" value="Unassembled WGS sequence"/>
</dbReference>
<reference evidence="1 2" key="1">
    <citation type="submission" date="2015-04" db="EMBL/GenBank/DDBJ databases">
        <title>Draft Genome Sequence of the Novel Agar-Digesting Marine Bacterium Q1.</title>
        <authorList>
            <person name="Li Y."/>
            <person name="Li D."/>
            <person name="Chen G."/>
            <person name="Du Z."/>
        </authorList>
    </citation>
    <scope>NUCLEOTIDE SEQUENCE [LARGE SCALE GENOMIC DNA]</scope>
    <source>
        <strain evidence="1 2">Q1</strain>
    </source>
</reference>
<accession>A0A0J8GU59</accession>
<evidence type="ECO:0008006" key="3">
    <source>
        <dbReference type="Google" id="ProtNLM"/>
    </source>
</evidence>
<dbReference type="EMBL" id="LAZL01000005">
    <property type="protein sequence ID" value="KMT66277.1"/>
    <property type="molecule type" value="Genomic_DNA"/>
</dbReference>
<name>A0A0J8GU59_9ALTE</name>